<dbReference type="SUPFAM" id="SSF103088">
    <property type="entry name" value="OmpA-like"/>
    <property type="match status" value="1"/>
</dbReference>
<dbReference type="CDD" id="cd07185">
    <property type="entry name" value="OmpA_C-like"/>
    <property type="match status" value="1"/>
</dbReference>
<comment type="subcellular location">
    <subcellularLocation>
        <location evidence="1">Cell membrane</location>
        <topology evidence="1">Single-pass membrane protein</topology>
    </subcellularLocation>
</comment>
<accession>A0ABX0JBW3</accession>
<keyword evidence="6 7" id="KW-0472">Membrane</keyword>
<gene>
    <name evidence="10" type="ORF">G9U52_29270</name>
</gene>
<dbReference type="InterPro" id="IPR036737">
    <property type="entry name" value="OmpA-like_sf"/>
</dbReference>
<keyword evidence="3" id="KW-1003">Cell membrane</keyword>
<dbReference type="Pfam" id="PF13677">
    <property type="entry name" value="MotB_plug"/>
    <property type="match status" value="1"/>
</dbReference>
<evidence type="ECO:0000256" key="6">
    <source>
        <dbReference type="ARBA" id="ARBA00023136"/>
    </source>
</evidence>
<feature type="transmembrane region" description="Helical" evidence="8">
    <location>
        <begin position="21"/>
        <end position="41"/>
    </location>
</feature>
<evidence type="ECO:0000256" key="1">
    <source>
        <dbReference type="ARBA" id="ARBA00004162"/>
    </source>
</evidence>
<proteinExistence type="inferred from homology"/>
<evidence type="ECO:0000256" key="3">
    <source>
        <dbReference type="ARBA" id="ARBA00022475"/>
    </source>
</evidence>
<reference evidence="10" key="1">
    <citation type="submission" date="2020-03" db="EMBL/GenBank/DDBJ databases">
        <title>Draft sequencing of Paenibacilllus sp. S3N08.</title>
        <authorList>
            <person name="Kim D.-U."/>
        </authorList>
    </citation>
    <scope>NUCLEOTIDE SEQUENCE</scope>
    <source>
        <strain evidence="10">S3N08</strain>
    </source>
</reference>
<protein>
    <submittedName>
        <fullName evidence="10">OmpA family protein</fullName>
    </submittedName>
</protein>
<keyword evidence="5 8" id="KW-1133">Transmembrane helix</keyword>
<evidence type="ECO:0000256" key="5">
    <source>
        <dbReference type="ARBA" id="ARBA00022989"/>
    </source>
</evidence>
<dbReference type="EMBL" id="JAAOIW010000014">
    <property type="protein sequence ID" value="NHN33914.1"/>
    <property type="molecule type" value="Genomic_DNA"/>
</dbReference>
<dbReference type="Proteomes" id="UP001165962">
    <property type="component" value="Unassembled WGS sequence"/>
</dbReference>
<dbReference type="Gene3D" id="3.30.1330.60">
    <property type="entry name" value="OmpA-like domain"/>
    <property type="match status" value="1"/>
</dbReference>
<evidence type="ECO:0000313" key="11">
    <source>
        <dbReference type="Proteomes" id="UP001165962"/>
    </source>
</evidence>
<evidence type="ECO:0000256" key="7">
    <source>
        <dbReference type="PROSITE-ProRule" id="PRU00473"/>
    </source>
</evidence>
<evidence type="ECO:0000256" key="2">
    <source>
        <dbReference type="ARBA" id="ARBA00008914"/>
    </source>
</evidence>
<sequence>MIKVARNRKKRVENENHERWLITYADLITLLLIFFVIMYAMSQVDTKKYEVLAQSLNLEYTKSESIMPQGAGVLGSLNPAQANEGNLKEDDNKDKKEQVDKEVQLNELREKQFQDLMEKIQQYIQQQNLQSQIFVANTSRGINVTLNDLFLFDLGRADLKRDAYPILDKLSTLLPTLDSVISIEGHTDNVPLATGSLFKDNWRLSSERSLSVLRYFTDTMGLEPKKFMSSAFADTHPVADNSTPENRSKNRRVEIIVLREAPQQ</sequence>
<organism evidence="10 11">
    <name type="scientific">Paenibacillus agricola</name>
    <dbReference type="NCBI Taxonomy" id="2716264"/>
    <lineage>
        <taxon>Bacteria</taxon>
        <taxon>Bacillati</taxon>
        <taxon>Bacillota</taxon>
        <taxon>Bacilli</taxon>
        <taxon>Bacillales</taxon>
        <taxon>Paenibacillaceae</taxon>
        <taxon>Paenibacillus</taxon>
    </lineage>
</organism>
<feature type="domain" description="OmpA-like" evidence="9">
    <location>
        <begin position="139"/>
        <end position="261"/>
    </location>
</feature>
<dbReference type="PROSITE" id="PS51123">
    <property type="entry name" value="OMPA_2"/>
    <property type="match status" value="1"/>
</dbReference>
<evidence type="ECO:0000259" key="9">
    <source>
        <dbReference type="PROSITE" id="PS51123"/>
    </source>
</evidence>
<evidence type="ECO:0000256" key="4">
    <source>
        <dbReference type="ARBA" id="ARBA00022692"/>
    </source>
</evidence>
<evidence type="ECO:0000256" key="8">
    <source>
        <dbReference type="SAM" id="Phobius"/>
    </source>
</evidence>
<dbReference type="RefSeq" id="WP_166154319.1">
    <property type="nucleotide sequence ID" value="NZ_JAAOIW010000014.1"/>
</dbReference>
<dbReference type="InterPro" id="IPR025713">
    <property type="entry name" value="MotB-like_N_dom"/>
</dbReference>
<dbReference type="InterPro" id="IPR050330">
    <property type="entry name" value="Bact_OuterMem_StrucFunc"/>
</dbReference>
<dbReference type="InterPro" id="IPR006665">
    <property type="entry name" value="OmpA-like"/>
</dbReference>
<dbReference type="PANTHER" id="PTHR30329:SF21">
    <property type="entry name" value="LIPOPROTEIN YIAD-RELATED"/>
    <property type="match status" value="1"/>
</dbReference>
<comment type="caution">
    <text evidence="10">The sequence shown here is derived from an EMBL/GenBank/DDBJ whole genome shotgun (WGS) entry which is preliminary data.</text>
</comment>
<evidence type="ECO:0000313" key="10">
    <source>
        <dbReference type="EMBL" id="NHN33914.1"/>
    </source>
</evidence>
<keyword evidence="11" id="KW-1185">Reference proteome</keyword>
<dbReference type="Pfam" id="PF00691">
    <property type="entry name" value="OmpA"/>
    <property type="match status" value="1"/>
</dbReference>
<keyword evidence="4 8" id="KW-0812">Transmembrane</keyword>
<comment type="similarity">
    <text evidence="2">Belongs to the MotB family.</text>
</comment>
<dbReference type="PANTHER" id="PTHR30329">
    <property type="entry name" value="STATOR ELEMENT OF FLAGELLAR MOTOR COMPLEX"/>
    <property type="match status" value="1"/>
</dbReference>
<name>A0ABX0JBW3_9BACL</name>